<dbReference type="InterPro" id="IPR004550">
    <property type="entry name" value="AsnASE_II"/>
</dbReference>
<name>U4KYH8_PYROM</name>
<dbReference type="InterPro" id="IPR027475">
    <property type="entry name" value="Asparaginase/glutaminase_AS2"/>
</dbReference>
<evidence type="ECO:0000256" key="4">
    <source>
        <dbReference type="ARBA" id="ARBA00049366"/>
    </source>
</evidence>
<dbReference type="InterPro" id="IPR027473">
    <property type="entry name" value="L-asparaginase_C"/>
</dbReference>
<feature type="domain" description="Asparaginase/glutaminase C-terminal" evidence="12">
    <location>
        <begin position="244"/>
        <end position="350"/>
    </location>
</feature>
<evidence type="ECO:0000259" key="11">
    <source>
        <dbReference type="Pfam" id="PF00710"/>
    </source>
</evidence>
<dbReference type="InterPro" id="IPR040919">
    <property type="entry name" value="Asparaginase_C"/>
</dbReference>
<accession>U4KYH8</accession>
<dbReference type="GO" id="GO:0004067">
    <property type="term" value="F:asparaginase activity"/>
    <property type="evidence" value="ECO:0007669"/>
    <property type="project" value="UniProtKB-UniRule"/>
</dbReference>
<dbReference type="CDD" id="cd08964">
    <property type="entry name" value="L-asparaginase_II"/>
    <property type="match status" value="1"/>
</dbReference>
<protein>
    <recommendedName>
        <fullName evidence="2">asparaginase</fullName>
        <ecNumber evidence="2">3.5.1.1</ecNumber>
    </recommendedName>
</protein>
<dbReference type="PRINTS" id="PR00139">
    <property type="entry name" value="ASNGLNASE"/>
</dbReference>
<feature type="binding site" evidence="6">
    <location>
        <position position="89"/>
    </location>
    <ligand>
        <name>substrate</name>
    </ligand>
</feature>
<dbReference type="Gene3D" id="3.40.50.40">
    <property type="match status" value="1"/>
</dbReference>
<evidence type="ECO:0000256" key="6">
    <source>
        <dbReference type="PIRSR" id="PIRSR001220-2"/>
    </source>
</evidence>
<dbReference type="PROSITE" id="PS51732">
    <property type="entry name" value="ASN_GLN_ASE_3"/>
    <property type="match status" value="1"/>
</dbReference>
<evidence type="ECO:0000256" key="8">
    <source>
        <dbReference type="PROSITE-ProRule" id="PRU10100"/>
    </source>
</evidence>
<dbReference type="OrthoDB" id="542841at2759"/>
<feature type="active site" evidence="8">
    <location>
        <position position="121"/>
    </location>
</feature>
<dbReference type="PIRSF" id="PIRSF001220">
    <property type="entry name" value="L-ASNase_gatD"/>
    <property type="match status" value="1"/>
</dbReference>
<feature type="signal peptide" evidence="10">
    <location>
        <begin position="1"/>
        <end position="15"/>
    </location>
</feature>
<evidence type="ECO:0000256" key="10">
    <source>
        <dbReference type="SAM" id="SignalP"/>
    </source>
</evidence>
<evidence type="ECO:0000256" key="5">
    <source>
        <dbReference type="PIRSR" id="PIRSR001220-1"/>
    </source>
</evidence>
<dbReference type="PIRSF" id="PIRSF500176">
    <property type="entry name" value="L_ASNase"/>
    <property type="match status" value="1"/>
</dbReference>
<evidence type="ECO:0000256" key="7">
    <source>
        <dbReference type="PROSITE-ProRule" id="PRU10099"/>
    </source>
</evidence>
<dbReference type="EMBL" id="HF935331">
    <property type="protein sequence ID" value="CCX07031.1"/>
    <property type="molecule type" value="Genomic_DNA"/>
</dbReference>
<dbReference type="InterPro" id="IPR037152">
    <property type="entry name" value="L-asparaginase_N_sf"/>
</dbReference>
<gene>
    <name evidence="13" type="ORF">PCON_06618</name>
</gene>
<dbReference type="EC" id="3.5.1.1" evidence="2"/>
<dbReference type="eggNOG" id="KOG0503">
    <property type="taxonomic scope" value="Eukaryota"/>
</dbReference>
<dbReference type="FunFam" id="3.40.50.1170:FF:000001">
    <property type="entry name" value="L-asparaginase 2"/>
    <property type="match status" value="1"/>
</dbReference>
<evidence type="ECO:0000256" key="3">
    <source>
        <dbReference type="ARBA" id="ARBA00022801"/>
    </source>
</evidence>
<evidence type="ECO:0000313" key="14">
    <source>
        <dbReference type="Proteomes" id="UP000018144"/>
    </source>
</evidence>
<dbReference type="Pfam" id="PF17763">
    <property type="entry name" value="Asparaginase_C"/>
    <property type="match status" value="1"/>
</dbReference>
<dbReference type="Pfam" id="PF00710">
    <property type="entry name" value="Asparaginase"/>
    <property type="match status" value="1"/>
</dbReference>
<comment type="similarity">
    <text evidence="1 9">Belongs to the asparaginase 1 family.</text>
</comment>
<evidence type="ECO:0000256" key="1">
    <source>
        <dbReference type="ARBA" id="ARBA00010518"/>
    </source>
</evidence>
<feature type="chain" id="PRO_5012677967" description="asparaginase" evidence="10">
    <location>
        <begin position="16"/>
        <end position="352"/>
    </location>
</feature>
<evidence type="ECO:0000313" key="13">
    <source>
        <dbReference type="EMBL" id="CCX07031.1"/>
    </source>
</evidence>
<dbReference type="OMA" id="TKTYGFH"/>
<dbReference type="Gene3D" id="3.40.50.1170">
    <property type="entry name" value="L-asparaginase, N-terminal domain"/>
    <property type="match status" value="1"/>
</dbReference>
<evidence type="ECO:0000256" key="9">
    <source>
        <dbReference type="RuleBase" id="RU004456"/>
    </source>
</evidence>
<keyword evidence="14" id="KW-1185">Reference proteome</keyword>
<feature type="active site" evidence="7">
    <location>
        <position position="42"/>
    </location>
</feature>
<dbReference type="NCBIfam" id="TIGR00520">
    <property type="entry name" value="asnASE_II"/>
    <property type="match status" value="1"/>
</dbReference>
<dbReference type="SMART" id="SM00870">
    <property type="entry name" value="Asparaginase"/>
    <property type="match status" value="1"/>
</dbReference>
<keyword evidence="3" id="KW-0378">Hydrolase</keyword>
<dbReference type="PANTHER" id="PTHR11707:SF28">
    <property type="entry name" value="60 KDA LYSOPHOSPHOLIPASE"/>
    <property type="match status" value="1"/>
</dbReference>
<dbReference type="STRING" id="1076935.U4KYH8"/>
<organism evidence="13 14">
    <name type="scientific">Pyronema omphalodes (strain CBS 100304)</name>
    <name type="common">Pyronema confluens</name>
    <dbReference type="NCBI Taxonomy" id="1076935"/>
    <lineage>
        <taxon>Eukaryota</taxon>
        <taxon>Fungi</taxon>
        <taxon>Dikarya</taxon>
        <taxon>Ascomycota</taxon>
        <taxon>Pezizomycotina</taxon>
        <taxon>Pezizomycetes</taxon>
        <taxon>Pezizales</taxon>
        <taxon>Pyronemataceae</taxon>
        <taxon>Pyronema</taxon>
    </lineage>
</organism>
<keyword evidence="10" id="KW-0732">Signal</keyword>
<proteinExistence type="inferred from homology"/>
<feature type="active site" description="O-isoaspartyl threonine intermediate" evidence="5">
    <location>
        <position position="42"/>
    </location>
</feature>
<sequence length="352" mass="36432">MNTFLLLCLAASSLAIPTKRVEKAVPYNALLPNVTIYATGGTIAGSSSSNTDTTGYTAGSIGVQVLIDAVPEITNVSNVAGIQVANVGSGQLTPSIILDLSQKIQKSLDSGDSGAVVTHGTDTIEETSFFLDLTVNTTKPIVCVGAMRPATAISADGPMNLLQAVTLATTPKAAARGAMIILNDRIGSAFYTTKTHSNALDTFRGGDAGYLGLFLGTKPKFFFEASKATGKPFFDVSKTKELPKVDIVYAYQGLDPKAIVDAAKNGAKGIVIAAMGAGSFTKEGNAAVEEAVAEYGVQVVYSSRTGGGYVPSAGYAGGVAGGFYNPQKARYLLMLAINAGYTHEQLVEVFAQ</sequence>
<dbReference type="PROSITE" id="PS00917">
    <property type="entry name" value="ASN_GLN_ASE_2"/>
    <property type="match status" value="1"/>
</dbReference>
<comment type="catalytic activity">
    <reaction evidence="4">
        <text>L-asparagine + H2O = L-aspartate + NH4(+)</text>
        <dbReference type="Rhea" id="RHEA:21016"/>
        <dbReference type="ChEBI" id="CHEBI:15377"/>
        <dbReference type="ChEBI" id="CHEBI:28938"/>
        <dbReference type="ChEBI" id="CHEBI:29991"/>
        <dbReference type="ChEBI" id="CHEBI:58048"/>
        <dbReference type="EC" id="3.5.1.1"/>
    </reaction>
</comment>
<dbReference type="InterPro" id="IPR036152">
    <property type="entry name" value="Asp/glu_Ase-like_sf"/>
</dbReference>
<dbReference type="AlphaFoldDB" id="U4KYH8"/>
<evidence type="ECO:0000259" key="12">
    <source>
        <dbReference type="Pfam" id="PF17763"/>
    </source>
</evidence>
<dbReference type="InterPro" id="IPR020827">
    <property type="entry name" value="Asparaginase/glutaminase_AS1"/>
</dbReference>
<dbReference type="PANTHER" id="PTHR11707">
    <property type="entry name" value="L-ASPARAGINASE"/>
    <property type="match status" value="1"/>
</dbReference>
<dbReference type="SUPFAM" id="SSF53774">
    <property type="entry name" value="Glutaminase/Asparaginase"/>
    <property type="match status" value="1"/>
</dbReference>
<dbReference type="InterPro" id="IPR027474">
    <property type="entry name" value="L-asparaginase_N"/>
</dbReference>
<reference evidence="13 14" key="1">
    <citation type="journal article" date="2013" name="PLoS Genet.">
        <title>The genome and development-dependent transcriptomes of Pyronema confluens: a window into fungal evolution.</title>
        <authorList>
            <person name="Traeger S."/>
            <person name="Altegoer F."/>
            <person name="Freitag M."/>
            <person name="Gabaldon T."/>
            <person name="Kempken F."/>
            <person name="Kumar A."/>
            <person name="Marcet-Houben M."/>
            <person name="Poggeler S."/>
            <person name="Stajich J.E."/>
            <person name="Nowrousian M."/>
        </authorList>
    </citation>
    <scope>NUCLEOTIDE SEQUENCE [LARGE SCALE GENOMIC DNA]</scope>
    <source>
        <strain evidence="14">CBS 100304</strain>
        <tissue evidence="13">Vegetative mycelium</tissue>
    </source>
</reference>
<evidence type="ECO:0000256" key="2">
    <source>
        <dbReference type="ARBA" id="ARBA00012920"/>
    </source>
</evidence>
<feature type="binding site" evidence="6">
    <location>
        <begin position="121"/>
        <end position="122"/>
    </location>
    <ligand>
        <name>substrate</name>
    </ligand>
</feature>
<dbReference type="GO" id="GO:0006530">
    <property type="term" value="P:L-asparagine catabolic process"/>
    <property type="evidence" value="ECO:0007669"/>
    <property type="project" value="UniProtKB-ARBA"/>
</dbReference>
<dbReference type="PROSITE" id="PS00144">
    <property type="entry name" value="ASN_GLN_ASE_1"/>
    <property type="match status" value="1"/>
</dbReference>
<dbReference type="InterPro" id="IPR006034">
    <property type="entry name" value="Asparaginase/glutaminase-like"/>
</dbReference>
<dbReference type="Proteomes" id="UP000018144">
    <property type="component" value="Unassembled WGS sequence"/>
</dbReference>
<feature type="domain" description="L-asparaginase N-terminal" evidence="11">
    <location>
        <begin position="33"/>
        <end position="222"/>
    </location>
</feature>